<evidence type="ECO:0000256" key="1">
    <source>
        <dbReference type="SAM" id="SignalP"/>
    </source>
</evidence>
<proteinExistence type="predicted"/>
<sequence>MQQRVCTLFLHVILADLILADSEVTDVDLGDVKSEHLGNLCSRTVIVSSFLDLEIKFLHGSWNCNVEFVPLSQKNILKAFFRKYESSDSCSGPIYLYDSSNKPLLGIRGYCKTEPPRGYFHLDK</sequence>
<accession>A0AAV2HML9</accession>
<evidence type="ECO:0000313" key="3">
    <source>
        <dbReference type="Proteomes" id="UP001497497"/>
    </source>
</evidence>
<evidence type="ECO:0000313" key="2">
    <source>
        <dbReference type="EMBL" id="CAL1533364.1"/>
    </source>
</evidence>
<organism evidence="2 3">
    <name type="scientific">Lymnaea stagnalis</name>
    <name type="common">Great pond snail</name>
    <name type="synonym">Helix stagnalis</name>
    <dbReference type="NCBI Taxonomy" id="6523"/>
    <lineage>
        <taxon>Eukaryota</taxon>
        <taxon>Metazoa</taxon>
        <taxon>Spiralia</taxon>
        <taxon>Lophotrochozoa</taxon>
        <taxon>Mollusca</taxon>
        <taxon>Gastropoda</taxon>
        <taxon>Heterobranchia</taxon>
        <taxon>Euthyneura</taxon>
        <taxon>Panpulmonata</taxon>
        <taxon>Hygrophila</taxon>
        <taxon>Lymnaeoidea</taxon>
        <taxon>Lymnaeidae</taxon>
        <taxon>Lymnaea</taxon>
    </lineage>
</organism>
<reference evidence="2 3" key="1">
    <citation type="submission" date="2024-04" db="EMBL/GenBank/DDBJ databases">
        <authorList>
            <consortium name="Genoscope - CEA"/>
            <person name="William W."/>
        </authorList>
    </citation>
    <scope>NUCLEOTIDE SEQUENCE [LARGE SCALE GENOMIC DNA]</scope>
</reference>
<dbReference type="Proteomes" id="UP001497497">
    <property type="component" value="Unassembled WGS sequence"/>
</dbReference>
<feature type="chain" id="PRO_5043382471" evidence="1">
    <location>
        <begin position="21"/>
        <end position="124"/>
    </location>
</feature>
<keyword evidence="1" id="KW-0732">Signal</keyword>
<dbReference type="AlphaFoldDB" id="A0AAV2HML9"/>
<feature type="non-terminal residue" evidence="2">
    <location>
        <position position="124"/>
    </location>
</feature>
<comment type="caution">
    <text evidence="2">The sequence shown here is derived from an EMBL/GenBank/DDBJ whole genome shotgun (WGS) entry which is preliminary data.</text>
</comment>
<name>A0AAV2HML9_LYMST</name>
<keyword evidence="3" id="KW-1185">Reference proteome</keyword>
<gene>
    <name evidence="2" type="ORF">GSLYS_00007381001</name>
</gene>
<feature type="signal peptide" evidence="1">
    <location>
        <begin position="1"/>
        <end position="20"/>
    </location>
</feature>
<protein>
    <submittedName>
        <fullName evidence="2">Uncharacterized protein</fullName>
    </submittedName>
</protein>
<dbReference type="EMBL" id="CAXITT010000142">
    <property type="protein sequence ID" value="CAL1533364.1"/>
    <property type="molecule type" value="Genomic_DNA"/>
</dbReference>